<dbReference type="SMART" id="SM00320">
    <property type="entry name" value="WD40"/>
    <property type="match status" value="7"/>
</dbReference>
<evidence type="ECO:0000256" key="4">
    <source>
        <dbReference type="SAM" id="Coils"/>
    </source>
</evidence>
<feature type="coiled-coil region" evidence="4">
    <location>
        <begin position="149"/>
        <end position="204"/>
    </location>
</feature>
<keyword evidence="4" id="KW-0175">Coiled coil</keyword>
<evidence type="ECO:0000313" key="7">
    <source>
        <dbReference type="Proteomes" id="UP001592582"/>
    </source>
</evidence>
<organism evidence="6 7">
    <name type="scientific">Streptacidiphilus alkalitolerans</name>
    <dbReference type="NCBI Taxonomy" id="3342712"/>
    <lineage>
        <taxon>Bacteria</taxon>
        <taxon>Bacillati</taxon>
        <taxon>Actinomycetota</taxon>
        <taxon>Actinomycetes</taxon>
        <taxon>Kitasatosporales</taxon>
        <taxon>Streptomycetaceae</taxon>
        <taxon>Streptacidiphilus</taxon>
    </lineage>
</organism>
<comment type="caution">
    <text evidence="6">The sequence shown here is derived from an EMBL/GenBank/DDBJ whole genome shotgun (WGS) entry which is preliminary data.</text>
</comment>
<dbReference type="InterPro" id="IPR011047">
    <property type="entry name" value="Quinoprotein_ADH-like_sf"/>
</dbReference>
<feature type="region of interest" description="Disordered" evidence="5">
    <location>
        <begin position="281"/>
        <end position="321"/>
    </location>
</feature>
<feature type="repeat" description="WD" evidence="3">
    <location>
        <begin position="570"/>
        <end position="602"/>
    </location>
</feature>
<gene>
    <name evidence="6" type="ORF">ACEZDG_12425</name>
</gene>
<accession>A0ABV6V8N5</accession>
<dbReference type="Gene3D" id="2.130.10.10">
    <property type="entry name" value="YVTN repeat-like/Quinoprotein amine dehydrogenase"/>
    <property type="match status" value="3"/>
</dbReference>
<feature type="repeat" description="WD" evidence="3">
    <location>
        <begin position="527"/>
        <end position="568"/>
    </location>
</feature>
<feature type="repeat" description="WD" evidence="3">
    <location>
        <begin position="483"/>
        <end position="515"/>
    </location>
</feature>
<dbReference type="PROSITE" id="PS50294">
    <property type="entry name" value="WD_REPEATS_REGION"/>
    <property type="match status" value="4"/>
</dbReference>
<evidence type="ECO:0000256" key="2">
    <source>
        <dbReference type="ARBA" id="ARBA00022737"/>
    </source>
</evidence>
<evidence type="ECO:0000313" key="6">
    <source>
        <dbReference type="EMBL" id="MFC1410079.1"/>
    </source>
</evidence>
<dbReference type="SUPFAM" id="SSF50998">
    <property type="entry name" value="Quinoprotein alcohol dehydrogenase-like"/>
    <property type="match status" value="1"/>
</dbReference>
<keyword evidence="2" id="KW-0677">Repeat</keyword>
<keyword evidence="1 3" id="KW-0853">WD repeat</keyword>
<evidence type="ECO:0008006" key="8">
    <source>
        <dbReference type="Google" id="ProtNLM"/>
    </source>
</evidence>
<dbReference type="Pfam" id="PF00400">
    <property type="entry name" value="WD40"/>
    <property type="match status" value="4"/>
</dbReference>
<dbReference type="Gene3D" id="1.25.40.10">
    <property type="entry name" value="Tetratricopeptide repeat domain"/>
    <property type="match status" value="1"/>
</dbReference>
<proteinExistence type="predicted"/>
<evidence type="ECO:0000256" key="3">
    <source>
        <dbReference type="PROSITE-ProRule" id="PRU00221"/>
    </source>
</evidence>
<dbReference type="Proteomes" id="UP001592582">
    <property type="component" value="Unassembled WGS sequence"/>
</dbReference>
<evidence type="ECO:0000256" key="1">
    <source>
        <dbReference type="ARBA" id="ARBA00022574"/>
    </source>
</evidence>
<reference evidence="6 7" key="1">
    <citation type="submission" date="2024-09" db="EMBL/GenBank/DDBJ databases">
        <authorList>
            <person name="Lee S.D."/>
        </authorList>
    </citation>
    <scope>NUCLEOTIDE SEQUENCE [LARGE SCALE GENOMIC DNA]</scope>
    <source>
        <strain evidence="6 7">N1-1</strain>
    </source>
</reference>
<dbReference type="PROSITE" id="PS50082">
    <property type="entry name" value="WD_REPEATS_2"/>
    <property type="match status" value="5"/>
</dbReference>
<protein>
    <recommendedName>
        <fullName evidence="8">WD40 repeat protein</fullName>
    </recommendedName>
</protein>
<dbReference type="EMBL" id="JBHEZX010000005">
    <property type="protein sequence ID" value="MFC1410079.1"/>
    <property type="molecule type" value="Genomic_DNA"/>
</dbReference>
<dbReference type="CDD" id="cd00200">
    <property type="entry name" value="WD40"/>
    <property type="match status" value="1"/>
</dbReference>
<dbReference type="RefSeq" id="WP_380507085.1">
    <property type="nucleotide sequence ID" value="NZ_JBHEZX010000005.1"/>
</dbReference>
<dbReference type="InterPro" id="IPR050349">
    <property type="entry name" value="WD_LIS1/nudF_dynein_reg"/>
</dbReference>
<name>A0ABV6V8N5_9ACTN</name>
<sequence>MSGKTLAQLAGEIPWARSQIGFYVGGAVPDAAFVKALIGATVRADLRERRTSEAIRLLGLAQRPATAPAGTGHGGAQLDVITLQTQQVETYDRLTRSLEKQADLEHAANNSAKIVMVMLGVIHHLSQRVHDLGQERDQLSARHGDPAALEMAQDQLARAREQEQRARSELRRAEEKKEQAERLAARVQEQVRQLTAELDLLRTRTRMPGHAEVVVEAAPALVDPDPLGAGDPVADEIDQALERAAEINDADAHLLRRITDELNTEVTPLGVSVVPDNLPDNAETSAPAPDNIAPVFTAPVRDRSPGRDWLGPPRPAVDPMRSDGAMAGVSVDAGAVEGARSRVAGAPAVLRDTHGAILAMVFSPDGTSLLTGGLDAKVRKWDLATRKLVGKAMGTSWIRDRRITNSVNALAVSRAGDLLAVGRGFEVRLWNPITGQLVGERMKGDLEYDLDLNADGSLLAIGFSNGKVQLWDLESGQRSAPVVFRHTGAVRAVAFSPDGTLLATAGDDSLVRLWDPVTHQLVGGAPLVGHTAPVWAVVFSPDGTLLATACDGAEVRLWDTATHQLRGQSLVGHTGAVRAVAFSPDGTLLATAGDDAEVRLWDPVTHAPVNQPLKGLRSPIASVAFSPDGTLLAAMDPHQVLLWRVEAAGFLERMAEAERIGKAGDAARAGQLFGELALELRQAKGPGHREALRARRDHGLWIGRARDPIAAVPIYTDLIPDLQRILGPDHHTTLEARRELALWTGRAGNPAEAVRLYNETIPDLQRVLGPNHHDTLDALKERALFNEG</sequence>
<feature type="repeat" description="WD" evidence="3">
    <location>
        <begin position="350"/>
        <end position="391"/>
    </location>
</feature>
<evidence type="ECO:0000256" key="5">
    <source>
        <dbReference type="SAM" id="MobiDB-lite"/>
    </source>
</evidence>
<dbReference type="PANTHER" id="PTHR44129">
    <property type="entry name" value="WD REPEAT-CONTAINING PROTEIN POP1"/>
    <property type="match status" value="1"/>
</dbReference>
<feature type="repeat" description="WD" evidence="3">
    <location>
        <begin position="450"/>
        <end position="481"/>
    </location>
</feature>
<dbReference type="InterPro" id="IPR001680">
    <property type="entry name" value="WD40_rpt"/>
</dbReference>
<dbReference type="InterPro" id="IPR015943">
    <property type="entry name" value="WD40/YVTN_repeat-like_dom_sf"/>
</dbReference>
<keyword evidence="7" id="KW-1185">Reference proteome</keyword>
<dbReference type="InterPro" id="IPR011990">
    <property type="entry name" value="TPR-like_helical_dom_sf"/>
</dbReference>